<proteinExistence type="predicted"/>
<reference evidence="1" key="2">
    <citation type="journal article" date="2023" name="Science">
        <title>Genomic signatures of disease resistance in endangered staghorn corals.</title>
        <authorList>
            <person name="Vollmer S.V."/>
            <person name="Selwyn J.D."/>
            <person name="Despard B.A."/>
            <person name="Roesel C.L."/>
        </authorList>
    </citation>
    <scope>NUCLEOTIDE SEQUENCE</scope>
    <source>
        <strain evidence="1">K2</strain>
    </source>
</reference>
<comment type="caution">
    <text evidence="1">The sequence shown here is derived from an EMBL/GenBank/DDBJ whole genome shotgun (WGS) entry which is preliminary data.</text>
</comment>
<sequence>MLYFDAMASNADHNIFLLTSTSSSSVCSITTKTHELKDQSSRNPRVRKITFLCNGSISDTLKLCKHRSCKCIEVLYFHAVRRLLNEGKQREKYSPNDSLGFFSHKQMTTVSLMTWSCASCLLTITSGAKPWYPVFIPHDKL</sequence>
<name>A0AAD9R551_ACRCE</name>
<reference evidence="1" key="1">
    <citation type="journal article" date="2023" name="G3 (Bethesda)">
        <title>Whole genome assembly and annotation of the endangered Caribbean coral Acropora cervicornis.</title>
        <authorList>
            <person name="Selwyn J.D."/>
            <person name="Vollmer S.V."/>
        </authorList>
    </citation>
    <scope>NUCLEOTIDE SEQUENCE</scope>
    <source>
        <strain evidence="1">K2</strain>
    </source>
</reference>
<evidence type="ECO:0000313" key="2">
    <source>
        <dbReference type="Proteomes" id="UP001249851"/>
    </source>
</evidence>
<dbReference type="Proteomes" id="UP001249851">
    <property type="component" value="Unassembled WGS sequence"/>
</dbReference>
<protein>
    <submittedName>
        <fullName evidence="1">Uncharacterized protein</fullName>
    </submittedName>
</protein>
<gene>
    <name evidence="1" type="ORF">P5673_001962</name>
</gene>
<evidence type="ECO:0000313" key="1">
    <source>
        <dbReference type="EMBL" id="KAK2572946.1"/>
    </source>
</evidence>
<keyword evidence="2" id="KW-1185">Reference proteome</keyword>
<dbReference type="EMBL" id="JARQWQ010000003">
    <property type="protein sequence ID" value="KAK2572946.1"/>
    <property type="molecule type" value="Genomic_DNA"/>
</dbReference>
<accession>A0AAD9R551</accession>
<organism evidence="1 2">
    <name type="scientific">Acropora cervicornis</name>
    <name type="common">Staghorn coral</name>
    <dbReference type="NCBI Taxonomy" id="6130"/>
    <lineage>
        <taxon>Eukaryota</taxon>
        <taxon>Metazoa</taxon>
        <taxon>Cnidaria</taxon>
        <taxon>Anthozoa</taxon>
        <taxon>Hexacorallia</taxon>
        <taxon>Scleractinia</taxon>
        <taxon>Astrocoeniina</taxon>
        <taxon>Acroporidae</taxon>
        <taxon>Acropora</taxon>
    </lineage>
</organism>
<dbReference type="AlphaFoldDB" id="A0AAD9R551"/>